<protein>
    <submittedName>
        <fullName evidence="1">Uncharacterized protein</fullName>
    </submittedName>
</protein>
<comment type="caution">
    <text evidence="1">The sequence shown here is derived from an EMBL/GenBank/DDBJ whole genome shotgun (WGS) entry which is preliminary data.</text>
</comment>
<organism evidence="1 2">
    <name type="scientific">Gellertiella hungarica</name>
    <dbReference type="NCBI Taxonomy" id="1572859"/>
    <lineage>
        <taxon>Bacteria</taxon>
        <taxon>Pseudomonadati</taxon>
        <taxon>Pseudomonadota</taxon>
        <taxon>Alphaproteobacteria</taxon>
        <taxon>Hyphomicrobiales</taxon>
        <taxon>Rhizobiaceae</taxon>
        <taxon>Gellertiella</taxon>
    </lineage>
</organism>
<accession>A0A7W6J9L9</accession>
<proteinExistence type="predicted"/>
<reference evidence="1 2" key="1">
    <citation type="submission" date="2020-08" db="EMBL/GenBank/DDBJ databases">
        <title>Genomic Encyclopedia of Type Strains, Phase IV (KMG-IV): sequencing the most valuable type-strain genomes for metagenomic binning, comparative biology and taxonomic classification.</title>
        <authorList>
            <person name="Goeker M."/>
        </authorList>
    </citation>
    <scope>NUCLEOTIDE SEQUENCE [LARGE SCALE GENOMIC DNA]</scope>
    <source>
        <strain evidence="1 2">DSM 29853</strain>
    </source>
</reference>
<keyword evidence="2" id="KW-1185">Reference proteome</keyword>
<evidence type="ECO:0000313" key="2">
    <source>
        <dbReference type="Proteomes" id="UP000528286"/>
    </source>
</evidence>
<sequence>MPRQGQRGVRIRKLEATRGQRGVRRVTRNATLAQRAVRRLKLDAVQAPANPIPVRGLHPIPHALTGSG</sequence>
<dbReference type="EMBL" id="JACIEZ010000020">
    <property type="protein sequence ID" value="MBB4067339.1"/>
    <property type="molecule type" value="Genomic_DNA"/>
</dbReference>
<gene>
    <name evidence="1" type="ORF">GGR23_004570</name>
</gene>
<name>A0A7W6J9L9_9HYPH</name>
<evidence type="ECO:0000313" key="1">
    <source>
        <dbReference type="EMBL" id="MBB4067339.1"/>
    </source>
</evidence>
<dbReference type="Proteomes" id="UP000528286">
    <property type="component" value="Unassembled WGS sequence"/>
</dbReference>
<dbReference type="AlphaFoldDB" id="A0A7W6J9L9"/>